<sequence>MSATKQIRNPVHVYIDDSNLYIGGQKLYDSWDYDISKLRNLITRKIGRLNRAALLNFYGAHLDPNLQLDDLYEKDEIHSIFYCPRNGQGVEKQADTQLTADMTRCVSRSHPIKAPCVFVVVSGDGDMVPAVREAADSGLRVHVWAWQHSLSPWFGDLQRQAAYGELVTIHLLDEYLYDLLW</sequence>
<dbReference type="GeneID" id="20364053"/>
<keyword evidence="3" id="KW-1185">Reference proteome</keyword>
<dbReference type="Gene3D" id="3.40.50.1010">
    <property type="entry name" value="5'-nuclease"/>
    <property type="match status" value="1"/>
</dbReference>
<dbReference type="Pfam" id="PF01936">
    <property type="entry name" value="NYN"/>
    <property type="match status" value="1"/>
</dbReference>
<dbReference type="RefSeq" id="XP_009256828.1">
    <property type="nucleotide sequence ID" value="XM_009258553.1"/>
</dbReference>
<feature type="domain" description="NYN" evidence="1">
    <location>
        <begin position="11"/>
        <end position="148"/>
    </location>
</feature>
<proteinExistence type="predicted"/>
<name>K3VJ34_FUSPC</name>
<dbReference type="HOGENOM" id="CLU_121560_0_0_1"/>
<reference evidence="2 3" key="1">
    <citation type="journal article" date="2012" name="PLoS Pathog.">
        <title>Comparative pathogenomics reveals horizontally acquired novel virulence genes in fungi infecting cereal hosts.</title>
        <authorList>
            <person name="Gardiner D.M."/>
            <person name="McDonald M.C."/>
            <person name="Covarelli L."/>
            <person name="Solomon P.S."/>
            <person name="Rusu A.G."/>
            <person name="Marshall M."/>
            <person name="Kazan K."/>
            <person name="Chakraborty S."/>
            <person name="McDonald B.A."/>
            <person name="Manners J.M."/>
        </authorList>
    </citation>
    <scope>NUCLEOTIDE SEQUENCE [LARGE SCALE GENOMIC DNA]</scope>
    <source>
        <strain evidence="2 3">CS3096</strain>
    </source>
</reference>
<dbReference type="AlphaFoldDB" id="K3VJ34"/>
<accession>K3VJ34</accession>
<dbReference type="Proteomes" id="UP000007978">
    <property type="component" value="Chromosome 2"/>
</dbReference>
<evidence type="ECO:0000313" key="3">
    <source>
        <dbReference type="Proteomes" id="UP000007978"/>
    </source>
</evidence>
<dbReference type="InterPro" id="IPR021139">
    <property type="entry name" value="NYN"/>
</dbReference>
<gene>
    <name evidence="2" type="ORF">FPSE_05435</name>
</gene>
<dbReference type="GO" id="GO:0004540">
    <property type="term" value="F:RNA nuclease activity"/>
    <property type="evidence" value="ECO:0007669"/>
    <property type="project" value="InterPro"/>
</dbReference>
<dbReference type="eggNOG" id="ENOG502S9YF">
    <property type="taxonomic scope" value="Eukaryota"/>
</dbReference>
<dbReference type="OrthoDB" id="2311180at2759"/>
<comment type="caution">
    <text evidence="2">The sequence shown here is derived from an EMBL/GenBank/DDBJ whole genome shotgun (WGS) entry which is preliminary data.</text>
</comment>
<evidence type="ECO:0000259" key="1">
    <source>
        <dbReference type="Pfam" id="PF01936"/>
    </source>
</evidence>
<organism evidence="2 3">
    <name type="scientific">Fusarium pseudograminearum (strain CS3096)</name>
    <name type="common">Wheat and barley crown-rot fungus</name>
    <dbReference type="NCBI Taxonomy" id="1028729"/>
    <lineage>
        <taxon>Eukaryota</taxon>
        <taxon>Fungi</taxon>
        <taxon>Dikarya</taxon>
        <taxon>Ascomycota</taxon>
        <taxon>Pezizomycotina</taxon>
        <taxon>Sordariomycetes</taxon>
        <taxon>Hypocreomycetidae</taxon>
        <taxon>Hypocreales</taxon>
        <taxon>Nectriaceae</taxon>
        <taxon>Fusarium</taxon>
    </lineage>
</organism>
<evidence type="ECO:0000313" key="2">
    <source>
        <dbReference type="EMBL" id="EKJ74364.1"/>
    </source>
</evidence>
<dbReference type="EMBL" id="AFNW01000111">
    <property type="protein sequence ID" value="EKJ74364.1"/>
    <property type="molecule type" value="Genomic_DNA"/>
</dbReference>
<dbReference type="KEGG" id="fpu:FPSE_05435"/>
<protein>
    <recommendedName>
        <fullName evidence="1">NYN domain-containing protein</fullName>
    </recommendedName>
</protein>